<accession>A0A3B9H3W4</accession>
<feature type="non-terminal residue" evidence="1">
    <location>
        <position position="1"/>
    </location>
</feature>
<organism evidence="1 2">
    <name type="scientific">Hyphomonas adhaerens</name>
    <dbReference type="NCBI Taxonomy" id="81029"/>
    <lineage>
        <taxon>Bacteria</taxon>
        <taxon>Pseudomonadati</taxon>
        <taxon>Pseudomonadota</taxon>
        <taxon>Alphaproteobacteria</taxon>
        <taxon>Hyphomonadales</taxon>
        <taxon>Hyphomonadaceae</taxon>
        <taxon>Hyphomonas</taxon>
    </lineage>
</organism>
<comment type="caution">
    <text evidence="1">The sequence shown here is derived from an EMBL/GenBank/DDBJ whole genome shotgun (WGS) entry which is preliminary data.</text>
</comment>
<gene>
    <name evidence="1" type="ORF">DCG58_19655</name>
</gene>
<dbReference type="EMBL" id="DMAN01000446">
    <property type="protein sequence ID" value="HAE29381.1"/>
    <property type="molecule type" value="Genomic_DNA"/>
</dbReference>
<dbReference type="AlphaFoldDB" id="A0A3B9H3W4"/>
<reference evidence="1 2" key="1">
    <citation type="journal article" date="2018" name="Nat. Biotechnol.">
        <title>A standardized bacterial taxonomy based on genome phylogeny substantially revises the tree of life.</title>
        <authorList>
            <person name="Parks D.H."/>
            <person name="Chuvochina M."/>
            <person name="Waite D.W."/>
            <person name="Rinke C."/>
            <person name="Skarshewski A."/>
            <person name="Chaumeil P.A."/>
            <person name="Hugenholtz P."/>
        </authorList>
    </citation>
    <scope>NUCLEOTIDE SEQUENCE [LARGE SCALE GENOMIC DNA]</scope>
    <source>
        <strain evidence="1">UBA8733</strain>
    </source>
</reference>
<dbReference type="Pfam" id="PF08811">
    <property type="entry name" value="DUF1800"/>
    <property type="match status" value="1"/>
</dbReference>
<dbReference type="InterPro" id="IPR014917">
    <property type="entry name" value="DUF1800"/>
</dbReference>
<dbReference type="Proteomes" id="UP000259610">
    <property type="component" value="Unassembled WGS sequence"/>
</dbReference>
<evidence type="ECO:0000313" key="1">
    <source>
        <dbReference type="EMBL" id="HAE29381.1"/>
    </source>
</evidence>
<proteinExistence type="predicted"/>
<name>A0A3B9H3W4_9PROT</name>
<evidence type="ECO:0000313" key="2">
    <source>
        <dbReference type="Proteomes" id="UP000259610"/>
    </source>
</evidence>
<sequence length="183" mass="19921">EPAIRFAQWARAFDASGVTPQNSFDQYDPTTRAELGQEPYKSPSVFNFYRPGYVAPGSATGAAGMTVPELQITNSSTLVGYANFMAHFAFAEALNGNDQHSSSFIPDYTDERALANDPAALVDHLDMLLASGQLTDTTKNNIVQTVQAIPLTNENIFNYDGSLTRIGTAVLMVMTSPEYLVQR</sequence>
<protein>
    <submittedName>
        <fullName evidence="1">DUF1800 domain-containing protein</fullName>
    </submittedName>
</protein>